<dbReference type="InterPro" id="IPR002104">
    <property type="entry name" value="Integrase_catalytic"/>
</dbReference>
<evidence type="ECO:0000313" key="4">
    <source>
        <dbReference type="Proteomes" id="UP000729182"/>
    </source>
</evidence>
<feature type="non-terminal residue" evidence="3">
    <location>
        <position position="1"/>
    </location>
</feature>
<comment type="caution">
    <text evidence="3">The sequence shown here is derived from an EMBL/GenBank/DDBJ whole genome shotgun (WGS) entry which is preliminary data.</text>
</comment>
<evidence type="ECO:0000256" key="1">
    <source>
        <dbReference type="ARBA" id="ARBA00023172"/>
    </source>
</evidence>
<dbReference type="Pfam" id="PF00589">
    <property type="entry name" value="Phage_integrase"/>
    <property type="match status" value="1"/>
</dbReference>
<protein>
    <submittedName>
        <fullName evidence="3">Tyrosine-type recombinase/integrase</fullName>
    </submittedName>
</protein>
<dbReference type="EMBL" id="WNHN01000543">
    <property type="protein sequence ID" value="MTV78158.1"/>
    <property type="molecule type" value="Genomic_DNA"/>
</dbReference>
<dbReference type="SUPFAM" id="SSF56349">
    <property type="entry name" value="DNA breaking-rejoining enzymes"/>
    <property type="match status" value="1"/>
</dbReference>
<dbReference type="AlphaFoldDB" id="A0AAW9W9C3"/>
<dbReference type="PROSITE" id="PS51898">
    <property type="entry name" value="TYR_RECOMBINASE"/>
    <property type="match status" value="1"/>
</dbReference>
<reference evidence="3" key="1">
    <citation type="submission" date="2019-11" db="EMBL/GenBank/DDBJ databases">
        <title>Growth characteristics of pneumococcus vary with the chemical composition of the capsule and with environmental conditions.</title>
        <authorList>
            <person name="Tothpal A."/>
            <person name="Desobry K."/>
            <person name="Joshi S."/>
            <person name="Wyllie A.L."/>
            <person name="Weinberger D.M."/>
        </authorList>
    </citation>
    <scope>NUCLEOTIDE SEQUENCE</scope>
    <source>
        <strain evidence="3">Pnumococcus10A</strain>
    </source>
</reference>
<dbReference type="Gene3D" id="1.10.443.10">
    <property type="entry name" value="Intergrase catalytic core"/>
    <property type="match status" value="1"/>
</dbReference>
<sequence length="93" mass="11128">RDEVKQVLKHIRLRRYRTPIKLIYCCGLRISECLALTIHDIDAKNGKLWIRDSKNHKDRMVPIAQNMIEDLRHYWAFHRHPLLIFPSIGRGDN</sequence>
<dbReference type="GO" id="GO:0003677">
    <property type="term" value="F:DNA binding"/>
    <property type="evidence" value="ECO:0007669"/>
    <property type="project" value="InterPro"/>
</dbReference>
<accession>A0AAW9W9C3</accession>
<feature type="domain" description="Tyr recombinase" evidence="2">
    <location>
        <begin position="1"/>
        <end position="93"/>
    </location>
</feature>
<evidence type="ECO:0000259" key="2">
    <source>
        <dbReference type="PROSITE" id="PS51898"/>
    </source>
</evidence>
<organism evidence="3 4">
    <name type="scientific">Streptococcus pneumoniae</name>
    <dbReference type="NCBI Taxonomy" id="1313"/>
    <lineage>
        <taxon>Bacteria</taxon>
        <taxon>Bacillati</taxon>
        <taxon>Bacillota</taxon>
        <taxon>Bacilli</taxon>
        <taxon>Lactobacillales</taxon>
        <taxon>Streptococcaceae</taxon>
        <taxon>Streptococcus</taxon>
    </lineage>
</organism>
<dbReference type="GO" id="GO:0015074">
    <property type="term" value="P:DNA integration"/>
    <property type="evidence" value="ECO:0007669"/>
    <property type="project" value="InterPro"/>
</dbReference>
<dbReference type="Proteomes" id="UP000729182">
    <property type="component" value="Unassembled WGS sequence"/>
</dbReference>
<dbReference type="RefSeq" id="WP_155459054.1">
    <property type="nucleotide sequence ID" value="NZ_WNHN01000543.1"/>
</dbReference>
<dbReference type="InterPro" id="IPR011010">
    <property type="entry name" value="DNA_brk_join_enz"/>
</dbReference>
<gene>
    <name evidence="3" type="ORF">GM535_13135</name>
</gene>
<dbReference type="GO" id="GO:0006310">
    <property type="term" value="P:DNA recombination"/>
    <property type="evidence" value="ECO:0007669"/>
    <property type="project" value="UniProtKB-KW"/>
</dbReference>
<name>A0AAW9W9C3_STREE</name>
<feature type="non-terminal residue" evidence="3">
    <location>
        <position position="93"/>
    </location>
</feature>
<proteinExistence type="predicted"/>
<keyword evidence="1" id="KW-0233">DNA recombination</keyword>
<dbReference type="InterPro" id="IPR013762">
    <property type="entry name" value="Integrase-like_cat_sf"/>
</dbReference>
<evidence type="ECO:0000313" key="3">
    <source>
        <dbReference type="EMBL" id="MTV78158.1"/>
    </source>
</evidence>